<sequence>MEAILPDLKGKKLIVWLRRDLRLRDNAAIAAAVETGAEIICLYVLEEHAKLRGLGGASLWWLDKSLKSLRSDVSSRGGKLICRKGDPGAVVMDLVKEIDAAGVYWGRRYGRAERDIDGHLKETLANDGLCAESFTTALLTEPWTIKTSSGGYYKVFTPYWRAVKTCYEAPAPFPAPEKLGGQGIDGDRIEDWGLHPTDPDWSSGFDDKWTPGEDGAVARLQRFLDNGLREYKSARNRPDLEDGTSGLSPHLAFGEISPAQIWRSVTSKINHGFKQDDSAWTFLSEVVWREFSYVLLYHNPEMTRKNYNDRFDSMPWRPNASRLERWQKGQTGYPIVDAGMRQLWTTGWMHNRVRMIVASLLTKHLLTPWQDGEAWFWDTLVDADPASNACGWQWTAGSGADASPYFRVFNPITQGQKFDETGEYVRKWCPELAGLPDKHLHAPWEADQETLEKAGVTLGETYPKPIIDHSEGRQRALEAWDTLKKQEPA</sequence>
<dbReference type="PANTHER" id="PTHR11455">
    <property type="entry name" value="CRYPTOCHROME"/>
    <property type="match status" value="1"/>
</dbReference>
<evidence type="ECO:0000259" key="7">
    <source>
        <dbReference type="PROSITE" id="PS51645"/>
    </source>
</evidence>
<dbReference type="SUPFAM" id="SSF52425">
    <property type="entry name" value="Cryptochrome/photolyase, N-terminal domain"/>
    <property type="match status" value="1"/>
</dbReference>
<dbReference type="InterPro" id="IPR006050">
    <property type="entry name" value="DNA_photolyase_N"/>
</dbReference>
<comment type="caution">
    <text evidence="8">The sequence shown here is derived from an EMBL/GenBank/DDBJ whole genome shotgun (WGS) entry which is preliminary data.</text>
</comment>
<dbReference type="InterPro" id="IPR002081">
    <property type="entry name" value="Cryptochrome/DNA_photolyase_1"/>
</dbReference>
<dbReference type="PROSITE" id="PS51645">
    <property type="entry name" value="PHR_CRY_ALPHA_BETA"/>
    <property type="match status" value="1"/>
</dbReference>
<dbReference type="PANTHER" id="PTHR11455:SF9">
    <property type="entry name" value="CRYPTOCHROME CIRCADIAN CLOCK 5 ISOFORM X1"/>
    <property type="match status" value="1"/>
</dbReference>
<comment type="cofactor">
    <cofactor evidence="2">
        <name>FAD</name>
        <dbReference type="ChEBI" id="CHEBI:57692"/>
    </cofactor>
</comment>
<keyword evidence="9" id="KW-1185">Reference proteome</keyword>
<evidence type="ECO:0000256" key="6">
    <source>
        <dbReference type="RuleBase" id="RU004182"/>
    </source>
</evidence>
<dbReference type="InterPro" id="IPR018394">
    <property type="entry name" value="DNA_photolyase_1_CS_C"/>
</dbReference>
<proteinExistence type="inferred from homology"/>
<comment type="cofactor">
    <cofactor evidence="1">
        <name>(6R)-5,10-methylene-5,6,7,8-tetrahydrofolate</name>
        <dbReference type="ChEBI" id="CHEBI:15636"/>
    </cofactor>
</comment>
<evidence type="ECO:0000313" key="9">
    <source>
        <dbReference type="Proteomes" id="UP000628854"/>
    </source>
</evidence>
<evidence type="ECO:0000256" key="5">
    <source>
        <dbReference type="ARBA" id="ARBA00022991"/>
    </source>
</evidence>
<organism evidence="8 9">
    <name type="scientific">Henriciella pelagia</name>
    <dbReference type="NCBI Taxonomy" id="1977912"/>
    <lineage>
        <taxon>Bacteria</taxon>
        <taxon>Pseudomonadati</taxon>
        <taxon>Pseudomonadota</taxon>
        <taxon>Alphaproteobacteria</taxon>
        <taxon>Hyphomonadales</taxon>
        <taxon>Hyphomonadaceae</taxon>
        <taxon>Henriciella</taxon>
    </lineage>
</organism>
<dbReference type="EMBL" id="BMKF01000001">
    <property type="protein sequence ID" value="GGB58990.1"/>
    <property type="molecule type" value="Genomic_DNA"/>
</dbReference>
<dbReference type="Gene3D" id="1.10.579.10">
    <property type="entry name" value="DNA Cyclobutane Dipyrimidine Photolyase, subunit A, domain 3"/>
    <property type="match status" value="1"/>
</dbReference>
<dbReference type="Gene3D" id="1.25.40.80">
    <property type="match status" value="1"/>
</dbReference>
<comment type="similarity">
    <text evidence="6">Belongs to the DNA photolyase family.</text>
</comment>
<keyword evidence="5 6" id="KW-0157">Chromophore</keyword>
<dbReference type="RefSeq" id="WP_233124197.1">
    <property type="nucleotide sequence ID" value="NZ_BMKF01000001.1"/>
</dbReference>
<dbReference type="InterPro" id="IPR014729">
    <property type="entry name" value="Rossmann-like_a/b/a_fold"/>
</dbReference>
<dbReference type="InterPro" id="IPR036134">
    <property type="entry name" value="Crypto/Photolyase_FAD-like_sf"/>
</dbReference>
<dbReference type="PROSITE" id="PS00394">
    <property type="entry name" value="DNA_PHOTOLYASES_1_1"/>
    <property type="match status" value="1"/>
</dbReference>
<evidence type="ECO:0000313" key="8">
    <source>
        <dbReference type="EMBL" id="GGB58990.1"/>
    </source>
</evidence>
<dbReference type="Pfam" id="PF00875">
    <property type="entry name" value="DNA_photolyase"/>
    <property type="match status" value="1"/>
</dbReference>
<dbReference type="InterPro" id="IPR036155">
    <property type="entry name" value="Crypto/Photolyase_N_sf"/>
</dbReference>
<dbReference type="Gene3D" id="3.40.50.620">
    <property type="entry name" value="HUPs"/>
    <property type="match status" value="1"/>
</dbReference>
<dbReference type="SUPFAM" id="SSF48173">
    <property type="entry name" value="Cryptochrome/photolyase FAD-binding domain"/>
    <property type="match status" value="1"/>
</dbReference>
<keyword evidence="3 6" id="KW-0285">Flavoprotein</keyword>
<dbReference type="Proteomes" id="UP000628854">
    <property type="component" value="Unassembled WGS sequence"/>
</dbReference>
<gene>
    <name evidence="8" type="primary">phrA</name>
    <name evidence="8" type="ORF">GCM10011503_04250</name>
</gene>
<evidence type="ECO:0000256" key="3">
    <source>
        <dbReference type="ARBA" id="ARBA00022630"/>
    </source>
</evidence>
<dbReference type="Pfam" id="PF03441">
    <property type="entry name" value="FAD_binding_7"/>
    <property type="match status" value="1"/>
</dbReference>
<reference evidence="9" key="1">
    <citation type="journal article" date="2019" name="Int. J. Syst. Evol. Microbiol.">
        <title>The Global Catalogue of Microorganisms (GCM) 10K type strain sequencing project: providing services to taxonomists for standard genome sequencing and annotation.</title>
        <authorList>
            <consortium name="The Broad Institute Genomics Platform"/>
            <consortium name="The Broad Institute Genome Sequencing Center for Infectious Disease"/>
            <person name="Wu L."/>
            <person name="Ma J."/>
        </authorList>
    </citation>
    <scope>NUCLEOTIDE SEQUENCE [LARGE SCALE GENOMIC DNA]</scope>
    <source>
        <strain evidence="9">CGMCC 1.15928</strain>
    </source>
</reference>
<feature type="domain" description="Photolyase/cryptochrome alpha/beta" evidence="7">
    <location>
        <begin position="11"/>
        <end position="139"/>
    </location>
</feature>
<evidence type="ECO:0000256" key="1">
    <source>
        <dbReference type="ARBA" id="ARBA00001932"/>
    </source>
</evidence>
<dbReference type="PRINTS" id="PR00147">
    <property type="entry name" value="DNAPHOTLYASE"/>
</dbReference>
<dbReference type="InterPro" id="IPR005101">
    <property type="entry name" value="Cryptochr/Photolyase_FAD-bd"/>
</dbReference>
<keyword evidence="4 6" id="KW-0274">FAD</keyword>
<accession>A0ABQ1J528</accession>
<evidence type="ECO:0000256" key="4">
    <source>
        <dbReference type="ARBA" id="ARBA00022827"/>
    </source>
</evidence>
<name>A0ABQ1J528_9PROT</name>
<evidence type="ECO:0000256" key="2">
    <source>
        <dbReference type="ARBA" id="ARBA00001974"/>
    </source>
</evidence>
<protein>
    <submittedName>
        <fullName evidence="8">Deoxyribodipyrimidine photo-lyase</fullName>
    </submittedName>
</protein>